<evidence type="ECO:0000313" key="1">
    <source>
        <dbReference type="EMBL" id="BBZ39990.1"/>
    </source>
</evidence>
<dbReference type="EMBL" id="AP022613">
    <property type="protein sequence ID" value="BBZ39990.1"/>
    <property type="molecule type" value="Genomic_DNA"/>
</dbReference>
<gene>
    <name evidence="1" type="ORF">MCNS_30530</name>
</gene>
<name>A0A1X1TCN1_9MYCO</name>
<reference evidence="1 2" key="1">
    <citation type="journal article" date="2019" name="Emerg. Microbes Infect.">
        <title>Comprehensive subspecies identification of 175 nontuberculous mycobacteria species based on 7547 genomic profiles.</title>
        <authorList>
            <person name="Matsumoto Y."/>
            <person name="Kinjo T."/>
            <person name="Motooka D."/>
            <person name="Nabeya D."/>
            <person name="Jung N."/>
            <person name="Uechi K."/>
            <person name="Horii T."/>
            <person name="Iida T."/>
            <person name="Fujita J."/>
            <person name="Nakamura S."/>
        </authorList>
    </citation>
    <scope>NUCLEOTIDE SEQUENCE [LARGE SCALE GENOMIC DNA]</scope>
    <source>
        <strain evidence="1 2">JCM 14738</strain>
    </source>
</reference>
<proteinExistence type="predicted"/>
<keyword evidence="2" id="KW-1185">Reference proteome</keyword>
<protein>
    <submittedName>
        <fullName evidence="1">Uncharacterized protein</fullName>
    </submittedName>
</protein>
<accession>A0A1X1TCN1</accession>
<organism evidence="1 2">
    <name type="scientific">Mycobacterium conspicuum</name>
    <dbReference type="NCBI Taxonomy" id="44010"/>
    <lineage>
        <taxon>Bacteria</taxon>
        <taxon>Bacillati</taxon>
        <taxon>Actinomycetota</taxon>
        <taxon>Actinomycetes</taxon>
        <taxon>Mycobacteriales</taxon>
        <taxon>Mycobacteriaceae</taxon>
        <taxon>Mycobacterium</taxon>
    </lineage>
</organism>
<dbReference type="Proteomes" id="UP000467385">
    <property type="component" value="Chromosome"/>
</dbReference>
<evidence type="ECO:0000313" key="2">
    <source>
        <dbReference type="Proteomes" id="UP000467385"/>
    </source>
</evidence>
<dbReference type="AlphaFoldDB" id="A0A1X1TCN1"/>
<sequence>MAAPLFAVAAMLAPAMAHADPQDDFVSRNGKAVCAALDKVQTGGDIFRLSLTIAHAGGFSLKDAASVIARSAIADCPWEEPKLRHAGNSAGGAATAPA</sequence>